<comment type="caution">
    <text evidence="1">The sequence shown here is derived from an EMBL/GenBank/DDBJ whole genome shotgun (WGS) entry which is preliminary data.</text>
</comment>
<protein>
    <submittedName>
        <fullName evidence="1">Uncharacterized protein</fullName>
    </submittedName>
</protein>
<dbReference type="Proteomes" id="UP000807469">
    <property type="component" value="Unassembled WGS sequence"/>
</dbReference>
<dbReference type="OrthoDB" id="3213671at2759"/>
<dbReference type="AlphaFoldDB" id="A0A9P5Z134"/>
<evidence type="ECO:0000313" key="1">
    <source>
        <dbReference type="EMBL" id="KAF9479487.1"/>
    </source>
</evidence>
<reference evidence="1" key="1">
    <citation type="submission" date="2020-11" db="EMBL/GenBank/DDBJ databases">
        <authorList>
            <consortium name="DOE Joint Genome Institute"/>
            <person name="Ahrendt S."/>
            <person name="Riley R."/>
            <person name="Andreopoulos W."/>
            <person name="Labutti K."/>
            <person name="Pangilinan J."/>
            <person name="Ruiz-Duenas F.J."/>
            <person name="Barrasa J.M."/>
            <person name="Sanchez-Garcia M."/>
            <person name="Camarero S."/>
            <person name="Miyauchi S."/>
            <person name="Serrano A."/>
            <person name="Linde D."/>
            <person name="Babiker R."/>
            <person name="Drula E."/>
            <person name="Ayuso-Fernandez I."/>
            <person name="Pacheco R."/>
            <person name="Padilla G."/>
            <person name="Ferreira P."/>
            <person name="Barriuso J."/>
            <person name="Kellner H."/>
            <person name="Castanera R."/>
            <person name="Alfaro M."/>
            <person name="Ramirez L."/>
            <person name="Pisabarro A.G."/>
            <person name="Kuo A."/>
            <person name="Tritt A."/>
            <person name="Lipzen A."/>
            <person name="He G."/>
            <person name="Yan M."/>
            <person name="Ng V."/>
            <person name="Cullen D."/>
            <person name="Martin F."/>
            <person name="Rosso M.-N."/>
            <person name="Henrissat B."/>
            <person name="Hibbett D."/>
            <person name="Martinez A.T."/>
            <person name="Grigoriev I.V."/>
        </authorList>
    </citation>
    <scope>NUCLEOTIDE SEQUENCE</scope>
    <source>
        <strain evidence="1">CIRM-BRFM 674</strain>
    </source>
</reference>
<name>A0A9P5Z134_9AGAR</name>
<accession>A0A9P5Z134</accession>
<evidence type="ECO:0000313" key="2">
    <source>
        <dbReference type="Proteomes" id="UP000807469"/>
    </source>
</evidence>
<organism evidence="1 2">
    <name type="scientific">Pholiota conissans</name>
    <dbReference type="NCBI Taxonomy" id="109636"/>
    <lineage>
        <taxon>Eukaryota</taxon>
        <taxon>Fungi</taxon>
        <taxon>Dikarya</taxon>
        <taxon>Basidiomycota</taxon>
        <taxon>Agaricomycotina</taxon>
        <taxon>Agaricomycetes</taxon>
        <taxon>Agaricomycetidae</taxon>
        <taxon>Agaricales</taxon>
        <taxon>Agaricineae</taxon>
        <taxon>Strophariaceae</taxon>
        <taxon>Pholiota</taxon>
    </lineage>
</organism>
<gene>
    <name evidence="1" type="ORF">BDN70DRAFT_834440</name>
</gene>
<dbReference type="EMBL" id="MU155212">
    <property type="protein sequence ID" value="KAF9479487.1"/>
    <property type="molecule type" value="Genomic_DNA"/>
</dbReference>
<keyword evidence="2" id="KW-1185">Reference proteome</keyword>
<proteinExistence type="predicted"/>
<sequence length="262" mass="29269">MADLLRSAASGGNWTTKELLAFNIRVVDANLLVFFGSTELPAVSANISATILNNLDMPDGNLSKTDRHFFQYLKAAEQSSSKESAVCDFAAFILGMLDYDDEDRYIRTRKEISFDMAGQRVDAKANMCVMNNLDYLLLIQEEDECQYFSDDLEPQLIAATIAAYYQNNLRRTDAGLDALPTILMPGITMVGTAPTFYRIPVSPKLLEALVTLTYPQEETIVYRCLPPVPDKQKYASEGMRPLTNRCIVLQSFQAFKASLDVI</sequence>